<evidence type="ECO:0000313" key="5">
    <source>
        <dbReference type="EMBL" id="KFF13660.1"/>
    </source>
</evidence>
<organism evidence="5 7">
    <name type="scientific">Flavobacterium hydatis</name>
    <name type="common">Cytophaga aquatilis</name>
    <dbReference type="NCBI Taxonomy" id="991"/>
    <lineage>
        <taxon>Bacteria</taxon>
        <taxon>Pseudomonadati</taxon>
        <taxon>Bacteroidota</taxon>
        <taxon>Flavobacteriia</taxon>
        <taxon>Flavobacteriales</taxon>
        <taxon>Flavobacteriaceae</taxon>
        <taxon>Flavobacterium</taxon>
    </lineage>
</organism>
<evidence type="ECO:0000259" key="4">
    <source>
        <dbReference type="PROSITE" id="PS51352"/>
    </source>
</evidence>
<dbReference type="PROSITE" id="PS00194">
    <property type="entry name" value="THIOREDOXIN_1"/>
    <property type="match status" value="1"/>
</dbReference>
<feature type="signal peptide" evidence="3">
    <location>
        <begin position="1"/>
        <end position="18"/>
    </location>
</feature>
<dbReference type="InterPro" id="IPR013766">
    <property type="entry name" value="Thioredoxin_domain"/>
</dbReference>
<evidence type="ECO:0000313" key="7">
    <source>
        <dbReference type="Proteomes" id="UP000028712"/>
    </source>
</evidence>
<feature type="chain" id="PRO_5001802480" evidence="3">
    <location>
        <begin position="19"/>
        <end position="389"/>
    </location>
</feature>
<dbReference type="OrthoDB" id="120730at2"/>
<dbReference type="Gene3D" id="3.40.30.10">
    <property type="entry name" value="Glutaredoxin"/>
    <property type="match status" value="1"/>
</dbReference>
<dbReference type="EMBL" id="MUGY01000028">
    <property type="protein sequence ID" value="OXA90312.1"/>
    <property type="molecule type" value="Genomic_DNA"/>
</dbReference>
<gene>
    <name evidence="6" type="ORF">B0A62_19780</name>
    <name evidence="5" type="ORF">IW20_17750</name>
</gene>
<dbReference type="InterPro" id="IPR017937">
    <property type="entry name" value="Thioredoxin_CS"/>
</dbReference>
<comment type="caution">
    <text evidence="5">The sequence shown here is derived from an EMBL/GenBank/DDBJ whole genome shotgun (WGS) entry which is preliminary data.</text>
</comment>
<sequence length="389" mass="44944">MRFIYLSLLILFIHTGNAQNQFVHDNITYKDALVKAKQENKPVFIMLYANWCPHCNVMKNSTFQDTTVMAFLKDNYVCVWKDIEKEEGLALKAKFDTKSLPSFLIVDANETVLYNLKGEIKPADFLNEIKNALNPKMQLPYLESVFMADPSNANNCLAYLNTLRKGRERVDLSKATHTYLATQSDAQLLTEMNWRIIANGVSDIQSHEFQYVLQHQKEFGAVASPDRVEKKIINIVTELLRPYTESLDTVNYYKQREIAKTIRLQKTDSLIFSYDLTIAERSTNWNYYKKTTLDGTQKYVWNTPSVLKEIGEVYLKNITDTESLKKSIEWVKRSLDLNDSYDGNLLLARLYIKIKDKKSALVYAKKAKAICKEMDWDSKDADALLAELK</sequence>
<dbReference type="RefSeq" id="WP_035625102.1">
    <property type="nucleotide sequence ID" value="NZ_JBEWQG010000049.1"/>
</dbReference>
<evidence type="ECO:0000256" key="1">
    <source>
        <dbReference type="ARBA" id="ARBA00022729"/>
    </source>
</evidence>
<keyword evidence="8" id="KW-1185">Reference proteome</keyword>
<dbReference type="Proteomes" id="UP000028712">
    <property type="component" value="Unassembled WGS sequence"/>
</dbReference>
<dbReference type="Proteomes" id="UP000198424">
    <property type="component" value="Unassembled WGS sequence"/>
</dbReference>
<dbReference type="STRING" id="991.IW20_17750"/>
<reference evidence="6 8" key="2">
    <citation type="submission" date="2016-11" db="EMBL/GenBank/DDBJ databases">
        <title>Whole genomes of Flavobacteriaceae.</title>
        <authorList>
            <person name="Stine C."/>
            <person name="Li C."/>
            <person name="Tadesse D."/>
        </authorList>
    </citation>
    <scope>NUCLEOTIDE SEQUENCE [LARGE SCALE GENOMIC DNA]</scope>
    <source>
        <strain evidence="6 8">ATCC 29551</strain>
    </source>
</reference>
<dbReference type="EMBL" id="JPRM01000028">
    <property type="protein sequence ID" value="KFF13660.1"/>
    <property type="molecule type" value="Genomic_DNA"/>
</dbReference>
<reference evidence="5 7" key="1">
    <citation type="submission" date="2014-07" db="EMBL/GenBank/DDBJ databases">
        <title>Genome of Flavobacterium hydatis DSM 2063.</title>
        <authorList>
            <person name="Pipes S.E."/>
            <person name="Stropko S.J."/>
            <person name="Newman J.D."/>
        </authorList>
    </citation>
    <scope>NUCLEOTIDE SEQUENCE [LARGE SCALE GENOMIC DNA]</scope>
    <source>
        <strain evidence="5 7">DSM 2063</strain>
    </source>
</reference>
<evidence type="ECO:0000256" key="2">
    <source>
        <dbReference type="ARBA" id="ARBA00023284"/>
    </source>
</evidence>
<dbReference type="eggNOG" id="COG2143">
    <property type="taxonomic scope" value="Bacteria"/>
</dbReference>
<name>A0A086AAE6_FLAHY</name>
<dbReference type="PROSITE" id="PS51352">
    <property type="entry name" value="THIOREDOXIN_2"/>
    <property type="match status" value="1"/>
</dbReference>
<dbReference type="Pfam" id="PF13899">
    <property type="entry name" value="Thioredoxin_7"/>
    <property type="match status" value="1"/>
</dbReference>
<keyword evidence="1 3" id="KW-0732">Signal</keyword>
<dbReference type="SUPFAM" id="SSF81901">
    <property type="entry name" value="HCP-like"/>
    <property type="match status" value="1"/>
</dbReference>
<dbReference type="PANTHER" id="PTHR15337">
    <property type="entry name" value="ANTERIOR GRADIENT PROTEIN-RELATED"/>
    <property type="match status" value="1"/>
</dbReference>
<evidence type="ECO:0000313" key="6">
    <source>
        <dbReference type="EMBL" id="OXA90312.1"/>
    </source>
</evidence>
<dbReference type="InterPro" id="IPR051099">
    <property type="entry name" value="AGR/TXD"/>
</dbReference>
<dbReference type="AlphaFoldDB" id="A0A086AAE6"/>
<accession>A0A086AAE6</accession>
<evidence type="ECO:0000256" key="3">
    <source>
        <dbReference type="SAM" id="SignalP"/>
    </source>
</evidence>
<protein>
    <submittedName>
        <fullName evidence="5">Thioredoxin</fullName>
    </submittedName>
</protein>
<evidence type="ECO:0000313" key="8">
    <source>
        <dbReference type="Proteomes" id="UP000198424"/>
    </source>
</evidence>
<dbReference type="PANTHER" id="PTHR15337:SF11">
    <property type="entry name" value="THIOREDOXIN DOMAIN-CONTAINING PROTEIN"/>
    <property type="match status" value="1"/>
</dbReference>
<dbReference type="SUPFAM" id="SSF52833">
    <property type="entry name" value="Thioredoxin-like"/>
    <property type="match status" value="1"/>
</dbReference>
<feature type="domain" description="Thioredoxin" evidence="4">
    <location>
        <begin position="13"/>
        <end position="134"/>
    </location>
</feature>
<keyword evidence="2" id="KW-0676">Redox-active center</keyword>
<dbReference type="InterPro" id="IPR036249">
    <property type="entry name" value="Thioredoxin-like_sf"/>
</dbReference>
<proteinExistence type="predicted"/>